<feature type="signal peptide" evidence="1">
    <location>
        <begin position="1"/>
        <end position="41"/>
    </location>
</feature>
<dbReference type="AlphaFoldDB" id="A0A6I3XN56"/>
<organism evidence="2 3">
    <name type="scientific">Pseudoduganella dura</name>
    <dbReference type="NCBI Taxonomy" id="321982"/>
    <lineage>
        <taxon>Bacteria</taxon>
        <taxon>Pseudomonadati</taxon>
        <taxon>Pseudomonadota</taxon>
        <taxon>Betaproteobacteria</taxon>
        <taxon>Burkholderiales</taxon>
        <taxon>Oxalobacteraceae</taxon>
        <taxon>Telluria group</taxon>
        <taxon>Pseudoduganella</taxon>
    </lineage>
</organism>
<gene>
    <name evidence="2" type="ORF">GJV26_25935</name>
</gene>
<dbReference type="EMBL" id="WNWM01000002">
    <property type="protein sequence ID" value="MUI15873.1"/>
    <property type="molecule type" value="Genomic_DNA"/>
</dbReference>
<reference evidence="2 3" key="1">
    <citation type="submission" date="2019-11" db="EMBL/GenBank/DDBJ databases">
        <title>Draft Genome Sequences of Six Type Strains of the Genus Massilia.</title>
        <authorList>
            <person name="Miess H."/>
            <person name="Frediansyah A."/>
            <person name="Goeker M."/>
            <person name="Gross H."/>
        </authorList>
    </citation>
    <scope>NUCLEOTIDE SEQUENCE [LARGE SCALE GENOMIC DNA]</scope>
    <source>
        <strain evidence="2 3">DSM 17513</strain>
    </source>
</reference>
<evidence type="ECO:0000313" key="2">
    <source>
        <dbReference type="EMBL" id="MUI15873.1"/>
    </source>
</evidence>
<dbReference type="Proteomes" id="UP000431684">
    <property type="component" value="Unassembled WGS sequence"/>
</dbReference>
<comment type="caution">
    <text evidence="2">The sequence shown here is derived from an EMBL/GenBank/DDBJ whole genome shotgun (WGS) entry which is preliminary data.</text>
</comment>
<protein>
    <recommendedName>
        <fullName evidence="4">DUF1311 domain-containing protein</fullName>
    </recommendedName>
</protein>
<evidence type="ECO:0000313" key="3">
    <source>
        <dbReference type="Proteomes" id="UP000431684"/>
    </source>
</evidence>
<evidence type="ECO:0000256" key="1">
    <source>
        <dbReference type="SAM" id="SignalP"/>
    </source>
</evidence>
<evidence type="ECO:0008006" key="4">
    <source>
        <dbReference type="Google" id="ProtNLM"/>
    </source>
</evidence>
<accession>A0A6I3XN56</accession>
<dbReference type="RefSeq" id="WP_155711505.1">
    <property type="nucleotide sequence ID" value="NZ_BMWU01000010.1"/>
</dbReference>
<sequence length="182" mass="20001">MNIKPFASIRSLSYHFSMAWPAGAVRTAAMALLLVTTSAWATGDAPLPTPANALKASRAVFDLCIQAQDCDRNACASNGGLSYCYYEAQLHWDKNLHAAERSLREQGGWCARHWRSLAKEHAAFRRRAMAAKSLADGPYGSDHDLGLLLAQQQYELAYHLLSNSACNKIASVPRNSTMSSRR</sequence>
<keyword evidence="1" id="KW-0732">Signal</keyword>
<name>A0A6I3XN56_9BURK</name>
<feature type="chain" id="PRO_5026051588" description="DUF1311 domain-containing protein" evidence="1">
    <location>
        <begin position="42"/>
        <end position="182"/>
    </location>
</feature>
<proteinExistence type="predicted"/>
<keyword evidence="3" id="KW-1185">Reference proteome</keyword>